<dbReference type="Pfam" id="PF02996">
    <property type="entry name" value="Prefoldin"/>
    <property type="match status" value="1"/>
</dbReference>
<dbReference type="GO" id="GO:1990115">
    <property type="term" value="P:RNA polymerase III assembly"/>
    <property type="evidence" value="ECO:0007669"/>
    <property type="project" value="TreeGrafter"/>
</dbReference>
<dbReference type="GO" id="GO:1990114">
    <property type="term" value="P:RNA polymerase II core complex assembly"/>
    <property type="evidence" value="ECO:0007669"/>
    <property type="project" value="TreeGrafter"/>
</dbReference>
<dbReference type="VEuPathDB" id="FungiDB:CAGL0L00385g"/>
<accession>A0A0W0CWG1</accession>
<evidence type="ECO:0000256" key="1">
    <source>
        <dbReference type="ARBA" id="ARBA00010048"/>
    </source>
</evidence>
<dbReference type="VEuPathDB" id="FungiDB:GW608_D00165"/>
<dbReference type="PANTHER" id="PTHR12674:SF2">
    <property type="entry name" value="PREFOLDIN SUBUNIT 5"/>
    <property type="match status" value="1"/>
</dbReference>
<dbReference type="NCBIfam" id="TIGR00293">
    <property type="entry name" value="prefoldin subunit alpha"/>
    <property type="match status" value="1"/>
</dbReference>
<gene>
    <name evidence="3" type="ORF">AO440_000609</name>
</gene>
<dbReference type="PANTHER" id="PTHR12674">
    <property type="entry name" value="PREFOLDIN SUBUNIT 5"/>
    <property type="match status" value="1"/>
</dbReference>
<dbReference type="GO" id="GO:0005737">
    <property type="term" value="C:cytoplasm"/>
    <property type="evidence" value="ECO:0007669"/>
    <property type="project" value="EnsemblFungi"/>
</dbReference>
<dbReference type="Gene3D" id="1.10.287.370">
    <property type="match status" value="1"/>
</dbReference>
<dbReference type="OMA" id="QAKFKAC"/>
<evidence type="ECO:0000313" key="3">
    <source>
        <dbReference type="EMBL" id="KTB01821.1"/>
    </source>
</evidence>
<dbReference type="FunFam" id="1.10.287.370:FF:000004">
    <property type="entry name" value="Probable prefoldin subunit 5"/>
    <property type="match status" value="1"/>
</dbReference>
<dbReference type="GO" id="GO:0006457">
    <property type="term" value="P:protein folding"/>
    <property type="evidence" value="ECO:0007669"/>
    <property type="project" value="InterPro"/>
</dbReference>
<dbReference type="Proteomes" id="UP000054886">
    <property type="component" value="Unassembled WGS sequence"/>
</dbReference>
<proteinExistence type="inferred from homology"/>
<dbReference type="GO" id="GO:0015631">
    <property type="term" value="F:tubulin binding"/>
    <property type="evidence" value="ECO:0007669"/>
    <property type="project" value="EnsemblFungi"/>
</dbReference>
<dbReference type="InterPro" id="IPR011599">
    <property type="entry name" value="PFD_alpha_archaea"/>
</dbReference>
<name>A0A0W0CWG1_CANGB</name>
<dbReference type="VEuPathDB" id="FungiDB:GWK60_D00165"/>
<dbReference type="VEuPathDB" id="FungiDB:GVI51_L00165"/>
<reference evidence="3 4" key="1">
    <citation type="submission" date="2015-10" db="EMBL/GenBank/DDBJ databases">
        <title>Draft genomes sequences of Candida glabrata isolates 1A, 1B, 2A, 2B, 3A and 3B.</title>
        <authorList>
            <person name="Haavelsrud O.E."/>
            <person name="Gaustad P."/>
        </authorList>
    </citation>
    <scope>NUCLEOTIDE SEQUENCE [LARGE SCALE GENOMIC DNA]</scope>
    <source>
        <strain evidence="3">910700640</strain>
    </source>
</reference>
<dbReference type="GO" id="GO:0032153">
    <property type="term" value="C:cell division site"/>
    <property type="evidence" value="ECO:0007669"/>
    <property type="project" value="EnsemblFungi"/>
</dbReference>
<dbReference type="GO" id="GO:0051082">
    <property type="term" value="F:unfolded protein binding"/>
    <property type="evidence" value="ECO:0007669"/>
    <property type="project" value="InterPro"/>
</dbReference>
<evidence type="ECO:0000313" key="4">
    <source>
        <dbReference type="Proteomes" id="UP000054886"/>
    </source>
</evidence>
<dbReference type="GO" id="GO:0016272">
    <property type="term" value="C:prefoldin complex"/>
    <property type="evidence" value="ECO:0007669"/>
    <property type="project" value="EnsemblFungi"/>
</dbReference>
<organism evidence="3 4">
    <name type="scientific">Candida glabrata</name>
    <name type="common">Yeast</name>
    <name type="synonym">Torulopsis glabrata</name>
    <dbReference type="NCBI Taxonomy" id="5478"/>
    <lineage>
        <taxon>Eukaryota</taxon>
        <taxon>Fungi</taxon>
        <taxon>Dikarya</taxon>
        <taxon>Ascomycota</taxon>
        <taxon>Saccharomycotina</taxon>
        <taxon>Saccharomycetes</taxon>
        <taxon>Saccharomycetales</taxon>
        <taxon>Saccharomycetaceae</taxon>
        <taxon>Nakaseomyces</taxon>
    </lineage>
</organism>
<dbReference type="VEuPathDB" id="FungiDB:B1J91_L00385g"/>
<comment type="caution">
    <text evidence="3">The sequence shown here is derived from an EMBL/GenBank/DDBJ whole genome shotgun (WGS) entry which is preliminary data.</text>
</comment>
<dbReference type="SUPFAM" id="SSF46579">
    <property type="entry name" value="Prefoldin"/>
    <property type="match status" value="1"/>
</dbReference>
<dbReference type="EMBL" id="LLZZ01000129">
    <property type="protein sequence ID" value="KTB01821.1"/>
    <property type="molecule type" value="Genomic_DNA"/>
</dbReference>
<evidence type="ECO:0000256" key="2">
    <source>
        <dbReference type="ARBA" id="ARBA00023186"/>
    </source>
</evidence>
<dbReference type="OrthoDB" id="10267474at2759"/>
<dbReference type="GO" id="GO:1990113">
    <property type="term" value="P:RNA polymerase I assembly"/>
    <property type="evidence" value="ECO:0007669"/>
    <property type="project" value="TreeGrafter"/>
</dbReference>
<sequence>MSSSQKIDLSTLSPEQLAVVKQQLDQEIQHFSQSLQALNMAKTKFTECIEDVKQVSSISESKKQPILVPGSSSLYIPGEIVESKSFMVDIGTGYYVEKTDEEAIAFYQKKIDKLNTESVQIQNIIKEKSQTSLLLENQIRQAAFTRHEQSKANETKA</sequence>
<dbReference type="GO" id="GO:0051286">
    <property type="term" value="C:cell tip"/>
    <property type="evidence" value="ECO:0007669"/>
    <property type="project" value="EnsemblFungi"/>
</dbReference>
<dbReference type="InterPro" id="IPR009053">
    <property type="entry name" value="Prefoldin"/>
</dbReference>
<comment type="similarity">
    <text evidence="1">Belongs to the prefoldin subunit alpha family.</text>
</comment>
<dbReference type="GO" id="GO:0007021">
    <property type="term" value="P:tubulin complex assembly"/>
    <property type="evidence" value="ECO:0007669"/>
    <property type="project" value="EnsemblFungi"/>
</dbReference>
<dbReference type="CDD" id="cd23157">
    <property type="entry name" value="Prefoldin_5"/>
    <property type="match status" value="1"/>
</dbReference>
<protein>
    <submittedName>
        <fullName evidence="3">Prefoldin subunit 5</fullName>
    </submittedName>
</protein>
<dbReference type="AlphaFoldDB" id="A0A0W0CWG1"/>
<dbReference type="GO" id="GO:0032968">
    <property type="term" value="P:positive regulation of transcription elongation by RNA polymerase II"/>
    <property type="evidence" value="ECO:0007669"/>
    <property type="project" value="EnsemblFungi"/>
</dbReference>
<dbReference type="PhylomeDB" id="A0A0W0CWG1"/>
<keyword evidence="2" id="KW-0143">Chaperone</keyword>
<dbReference type="InterPro" id="IPR004127">
    <property type="entry name" value="Prefoldin_subunit_alpha"/>
</dbReference>